<keyword evidence="2" id="KW-1185">Reference proteome</keyword>
<sequence>MSGIQLPKTIPSLGTLRATDLQAGAYALRRMNTDPRQSSNLPVLKPRGDVLLGSPFSQRRPRRSVSCKTNLRITDIPPSQLIFIIPRRIAFRGSPFRPGAWKDPSKPGSWRTGVLFVVDGACTVQCMASYLKLLIPAMIQAPSLPCNDGPFGIGCCGNQRRSLRALILTHPETNFSGSAPPWSTRVHAASRPTVILGPVTTSLLCQCRG</sequence>
<dbReference type="Proteomes" id="UP000256964">
    <property type="component" value="Unassembled WGS sequence"/>
</dbReference>
<accession>A0A371D2M8</accession>
<evidence type="ECO:0000313" key="2">
    <source>
        <dbReference type="Proteomes" id="UP000256964"/>
    </source>
</evidence>
<name>A0A371D2M8_9APHY</name>
<dbReference type="AlphaFoldDB" id="A0A371D2M8"/>
<dbReference type="EMBL" id="KZ857424">
    <property type="protein sequence ID" value="RDX46765.1"/>
    <property type="molecule type" value="Genomic_DNA"/>
</dbReference>
<reference evidence="1 2" key="1">
    <citation type="journal article" date="2018" name="Biotechnol. Biofuels">
        <title>Integrative visual omics of the white-rot fungus Polyporus brumalis exposes the biotechnological potential of its oxidative enzymes for delignifying raw plant biomass.</title>
        <authorList>
            <person name="Miyauchi S."/>
            <person name="Rancon A."/>
            <person name="Drula E."/>
            <person name="Hage H."/>
            <person name="Chaduli D."/>
            <person name="Favel A."/>
            <person name="Grisel S."/>
            <person name="Henrissat B."/>
            <person name="Herpoel-Gimbert I."/>
            <person name="Ruiz-Duenas F.J."/>
            <person name="Chevret D."/>
            <person name="Hainaut M."/>
            <person name="Lin J."/>
            <person name="Wang M."/>
            <person name="Pangilinan J."/>
            <person name="Lipzen A."/>
            <person name="Lesage-Meessen L."/>
            <person name="Navarro D."/>
            <person name="Riley R."/>
            <person name="Grigoriev I.V."/>
            <person name="Zhou S."/>
            <person name="Raouche S."/>
            <person name="Rosso M.N."/>
        </authorList>
    </citation>
    <scope>NUCLEOTIDE SEQUENCE [LARGE SCALE GENOMIC DNA]</scope>
    <source>
        <strain evidence="1 2">BRFM 1820</strain>
    </source>
</reference>
<gene>
    <name evidence="1" type="ORF">OH76DRAFT_816686</name>
</gene>
<organism evidence="1 2">
    <name type="scientific">Lentinus brumalis</name>
    <dbReference type="NCBI Taxonomy" id="2498619"/>
    <lineage>
        <taxon>Eukaryota</taxon>
        <taxon>Fungi</taxon>
        <taxon>Dikarya</taxon>
        <taxon>Basidiomycota</taxon>
        <taxon>Agaricomycotina</taxon>
        <taxon>Agaricomycetes</taxon>
        <taxon>Polyporales</taxon>
        <taxon>Polyporaceae</taxon>
        <taxon>Lentinus</taxon>
    </lineage>
</organism>
<proteinExistence type="predicted"/>
<evidence type="ECO:0000313" key="1">
    <source>
        <dbReference type="EMBL" id="RDX46765.1"/>
    </source>
</evidence>
<protein>
    <submittedName>
        <fullName evidence="1">Uncharacterized protein</fullName>
    </submittedName>
</protein>